<dbReference type="PRINTS" id="PR00056">
    <property type="entry name" value="HSFDOMAIN"/>
</dbReference>
<dbReference type="InterPro" id="IPR036388">
    <property type="entry name" value="WH-like_DNA-bd_sf"/>
</dbReference>
<protein>
    <recommendedName>
        <fullName evidence="9">HSF-type DNA-binding domain-containing protein</fullName>
    </recommendedName>
</protein>
<keyword evidence="7" id="KW-0539">Nucleus</keyword>
<dbReference type="Proteomes" id="UP000770717">
    <property type="component" value="Unassembled WGS sequence"/>
</dbReference>
<comment type="similarity">
    <text evidence="2 8">Belongs to the HSF family.</text>
</comment>
<comment type="subcellular location">
    <subcellularLocation>
        <location evidence="1">Nucleus</location>
    </subcellularLocation>
</comment>
<dbReference type="GO" id="GO:0003700">
    <property type="term" value="F:DNA-binding transcription factor activity"/>
    <property type="evidence" value="ECO:0007669"/>
    <property type="project" value="InterPro"/>
</dbReference>
<organism evidence="10 11">
    <name type="scientific">Eleutherodactylus coqui</name>
    <name type="common">Puerto Rican coqui</name>
    <dbReference type="NCBI Taxonomy" id="57060"/>
    <lineage>
        <taxon>Eukaryota</taxon>
        <taxon>Metazoa</taxon>
        <taxon>Chordata</taxon>
        <taxon>Craniata</taxon>
        <taxon>Vertebrata</taxon>
        <taxon>Euteleostomi</taxon>
        <taxon>Amphibia</taxon>
        <taxon>Batrachia</taxon>
        <taxon>Anura</taxon>
        <taxon>Neobatrachia</taxon>
        <taxon>Hyloidea</taxon>
        <taxon>Eleutherodactylidae</taxon>
        <taxon>Eleutherodactylinae</taxon>
        <taxon>Eleutherodactylus</taxon>
        <taxon>Eleutherodactylus</taxon>
    </lineage>
</organism>
<dbReference type="InterPro" id="IPR036390">
    <property type="entry name" value="WH_DNA-bd_sf"/>
</dbReference>
<keyword evidence="11" id="KW-1185">Reference proteome</keyword>
<comment type="caution">
    <text evidence="10">The sequence shown here is derived from an EMBL/GenBank/DDBJ whole genome shotgun (WGS) entry which is preliminary data.</text>
</comment>
<evidence type="ECO:0000256" key="3">
    <source>
        <dbReference type="ARBA" id="ARBA00023015"/>
    </source>
</evidence>
<dbReference type="OrthoDB" id="60033at2759"/>
<dbReference type="AlphaFoldDB" id="A0A8J6BHV9"/>
<dbReference type="EMBL" id="WNTK01006031">
    <property type="protein sequence ID" value="KAG9463755.1"/>
    <property type="molecule type" value="Genomic_DNA"/>
</dbReference>
<dbReference type="Pfam" id="PF00447">
    <property type="entry name" value="HSF_DNA-bind"/>
    <property type="match status" value="1"/>
</dbReference>
<dbReference type="SMART" id="SM00415">
    <property type="entry name" value="HSF"/>
    <property type="match status" value="1"/>
</dbReference>
<evidence type="ECO:0000256" key="5">
    <source>
        <dbReference type="ARBA" id="ARBA00023125"/>
    </source>
</evidence>
<evidence type="ECO:0000256" key="6">
    <source>
        <dbReference type="ARBA" id="ARBA00023163"/>
    </source>
</evidence>
<evidence type="ECO:0000256" key="7">
    <source>
        <dbReference type="ARBA" id="ARBA00023242"/>
    </source>
</evidence>
<dbReference type="InterPro" id="IPR000232">
    <property type="entry name" value="HSF_DNA-bd"/>
</dbReference>
<dbReference type="PANTHER" id="PTHR10015">
    <property type="entry name" value="HEAT SHOCK TRANSCRIPTION FACTOR"/>
    <property type="match status" value="1"/>
</dbReference>
<dbReference type="PROSITE" id="PS00434">
    <property type="entry name" value="HSF_DOMAIN"/>
    <property type="match status" value="1"/>
</dbReference>
<proteinExistence type="inferred from homology"/>
<evidence type="ECO:0000256" key="2">
    <source>
        <dbReference type="ARBA" id="ARBA00006403"/>
    </source>
</evidence>
<dbReference type="SUPFAM" id="SSF46785">
    <property type="entry name" value="Winged helix' DNA-binding domain"/>
    <property type="match status" value="1"/>
</dbReference>
<feature type="domain" description="HSF-type DNA-binding" evidence="9">
    <location>
        <begin position="55"/>
        <end position="79"/>
    </location>
</feature>
<keyword evidence="3" id="KW-0805">Transcription regulation</keyword>
<keyword evidence="5" id="KW-0238">DNA-binding</keyword>
<sequence length="220" mass="25518">MKEPSAAVGASPVPAFLMKLWAQVEDPSTSDVITWSVNGENFCILDEQRFSKEILPKYFKHNNLSSFIRQLNMYGFRKLMSLESGLVKSDRGSYIEFQHPFFKRGKADLLENIKRKMSSVKSEDSHLTQEELQKVVMELQDLKDVQSNMDAKLENMRRENKALWKEVSFLRKRHNQQQRLLSKVLQFILSLMSGNIVMAPKRKRYFSTTTSLASVVCIFL</sequence>
<dbReference type="PANTHER" id="PTHR10015:SF454">
    <property type="entry name" value="HEAT SHOCK FACTOR PROTEIN 3"/>
    <property type="match status" value="1"/>
</dbReference>
<evidence type="ECO:0000256" key="4">
    <source>
        <dbReference type="ARBA" id="ARBA00023016"/>
    </source>
</evidence>
<evidence type="ECO:0000256" key="8">
    <source>
        <dbReference type="RuleBase" id="RU004020"/>
    </source>
</evidence>
<reference evidence="10" key="1">
    <citation type="thesis" date="2020" institute="ProQuest LLC" country="789 East Eisenhower Parkway, Ann Arbor, MI, USA">
        <title>Comparative Genomics and Chromosome Evolution.</title>
        <authorList>
            <person name="Mudd A.B."/>
        </authorList>
    </citation>
    <scope>NUCLEOTIDE SEQUENCE</scope>
    <source>
        <strain evidence="10">HN-11 Male</strain>
        <tissue evidence="10">Kidney and liver</tissue>
    </source>
</reference>
<evidence type="ECO:0000313" key="10">
    <source>
        <dbReference type="EMBL" id="KAG9463755.1"/>
    </source>
</evidence>
<name>A0A8J6BHV9_ELECQ</name>
<accession>A0A8J6BHV9</accession>
<dbReference type="FunFam" id="1.10.10.10:FF:000027">
    <property type="entry name" value="Heat shock transcription factor 1"/>
    <property type="match status" value="1"/>
</dbReference>
<keyword evidence="4" id="KW-0346">Stress response</keyword>
<dbReference type="GO" id="GO:0043565">
    <property type="term" value="F:sequence-specific DNA binding"/>
    <property type="evidence" value="ECO:0007669"/>
    <property type="project" value="InterPro"/>
</dbReference>
<evidence type="ECO:0000259" key="9">
    <source>
        <dbReference type="PROSITE" id="PS00434"/>
    </source>
</evidence>
<gene>
    <name evidence="10" type="ORF">GDO78_021165</name>
</gene>
<evidence type="ECO:0000256" key="1">
    <source>
        <dbReference type="ARBA" id="ARBA00004123"/>
    </source>
</evidence>
<dbReference type="Gene3D" id="1.10.10.10">
    <property type="entry name" value="Winged helix-like DNA-binding domain superfamily/Winged helix DNA-binding domain"/>
    <property type="match status" value="1"/>
</dbReference>
<evidence type="ECO:0000313" key="11">
    <source>
        <dbReference type="Proteomes" id="UP000770717"/>
    </source>
</evidence>
<dbReference type="GO" id="GO:0005634">
    <property type="term" value="C:nucleus"/>
    <property type="evidence" value="ECO:0007669"/>
    <property type="project" value="UniProtKB-SubCell"/>
</dbReference>
<keyword evidence="6" id="KW-0804">Transcription</keyword>